<protein>
    <recommendedName>
        <fullName evidence="4">FAS1 domain-containing protein</fullName>
    </recommendedName>
</protein>
<dbReference type="Pfam" id="PF17615">
    <property type="entry name" value="C166"/>
    <property type="match status" value="1"/>
</dbReference>
<feature type="chain" id="PRO_5007869984" description="FAS1 domain-containing protein" evidence="1">
    <location>
        <begin position="18"/>
        <end position="182"/>
    </location>
</feature>
<evidence type="ECO:0000256" key="1">
    <source>
        <dbReference type="SAM" id="SignalP"/>
    </source>
</evidence>
<dbReference type="InParanoid" id="A0A165ZD63"/>
<dbReference type="EMBL" id="KV426379">
    <property type="protein sequence ID" value="KZV81619.1"/>
    <property type="molecule type" value="Genomic_DNA"/>
</dbReference>
<name>A0A165ZD63_EXIGL</name>
<evidence type="ECO:0000313" key="2">
    <source>
        <dbReference type="EMBL" id="KZV81619.1"/>
    </source>
</evidence>
<reference evidence="2 3" key="1">
    <citation type="journal article" date="2016" name="Mol. Biol. Evol.">
        <title>Comparative Genomics of Early-Diverging Mushroom-Forming Fungi Provides Insights into the Origins of Lignocellulose Decay Capabilities.</title>
        <authorList>
            <person name="Nagy L.G."/>
            <person name="Riley R."/>
            <person name="Tritt A."/>
            <person name="Adam C."/>
            <person name="Daum C."/>
            <person name="Floudas D."/>
            <person name="Sun H."/>
            <person name="Yadav J.S."/>
            <person name="Pangilinan J."/>
            <person name="Larsson K.H."/>
            <person name="Matsuura K."/>
            <person name="Barry K."/>
            <person name="Labutti K."/>
            <person name="Kuo R."/>
            <person name="Ohm R.A."/>
            <person name="Bhattacharya S.S."/>
            <person name="Shirouzu T."/>
            <person name="Yoshinaga Y."/>
            <person name="Martin F.M."/>
            <person name="Grigoriev I.V."/>
            <person name="Hibbett D.S."/>
        </authorList>
    </citation>
    <scope>NUCLEOTIDE SEQUENCE [LARGE SCALE GENOMIC DNA]</scope>
    <source>
        <strain evidence="2 3">HHB12029</strain>
    </source>
</reference>
<dbReference type="Proteomes" id="UP000077266">
    <property type="component" value="Unassembled WGS sequence"/>
</dbReference>
<dbReference type="OrthoDB" id="3210262at2759"/>
<accession>A0A165ZD63</accession>
<evidence type="ECO:0000313" key="3">
    <source>
        <dbReference type="Proteomes" id="UP000077266"/>
    </source>
</evidence>
<proteinExistence type="predicted"/>
<dbReference type="AlphaFoldDB" id="A0A165ZD63"/>
<feature type="signal peptide" evidence="1">
    <location>
        <begin position="1"/>
        <end position="17"/>
    </location>
</feature>
<gene>
    <name evidence="2" type="ORF">EXIGLDRAFT_755481</name>
</gene>
<keyword evidence="1" id="KW-0732">Signal</keyword>
<keyword evidence="3" id="KW-1185">Reference proteome</keyword>
<sequence>MHFSLFALVALAVSAVATPAKLLPRADSTIIMQDIQVITQKSSALNDMVENLSIVNVFIQGPQVAPGLQDIVETGGMAVNDVTSPPQQPFANADAVEIINVLKEFVVVHQMLLNTLIGKHGLLTLVPFVGPAVAAALRSIEEVVDTFAFALLDLIPTQAGPAVMQMNLLDESLNGTIAVYTS</sequence>
<evidence type="ECO:0008006" key="4">
    <source>
        <dbReference type="Google" id="ProtNLM"/>
    </source>
</evidence>
<organism evidence="2 3">
    <name type="scientific">Exidia glandulosa HHB12029</name>
    <dbReference type="NCBI Taxonomy" id="1314781"/>
    <lineage>
        <taxon>Eukaryota</taxon>
        <taxon>Fungi</taxon>
        <taxon>Dikarya</taxon>
        <taxon>Basidiomycota</taxon>
        <taxon>Agaricomycotina</taxon>
        <taxon>Agaricomycetes</taxon>
        <taxon>Auriculariales</taxon>
        <taxon>Exidiaceae</taxon>
        <taxon>Exidia</taxon>
    </lineage>
</organism>